<keyword evidence="1" id="KW-0472">Membrane</keyword>
<accession>A0ABZ2QCW4</accession>
<sequence length="234" mass="27552">MLFSASIFIPEKTKFFNLTLSEKLSYFSLGAMMFYALTLVIIEYFVGYQLSQYFYYPLPVILLPHLAGLFIRFTEFENLNGCFEGTISLQEDFLMINEIEYKYTELENLVIYGNSFSGEKTQNYRFGPMYGNGIQNLISFTHNGIKIEKHFQLNSERHLDELQNALIHIITEEKIPFKKEYLNFINEEHRSYILFEFLIGKLIREKQISNKEGLSLIKFNSNKDAQEFKAKYCS</sequence>
<evidence type="ECO:0000313" key="2">
    <source>
        <dbReference type="EMBL" id="WXK52209.1"/>
    </source>
</evidence>
<feature type="transmembrane region" description="Helical" evidence="1">
    <location>
        <begin position="53"/>
        <end position="73"/>
    </location>
</feature>
<dbReference type="Proteomes" id="UP001447857">
    <property type="component" value="Chromosome"/>
</dbReference>
<dbReference type="EMBL" id="CP147988">
    <property type="protein sequence ID" value="WXK52209.1"/>
    <property type="molecule type" value="Genomic_DNA"/>
</dbReference>
<reference evidence="2 3" key="1">
    <citation type="submission" date="2024-02" db="EMBL/GenBank/DDBJ databases">
        <title>complete genome of Flavobacterium ginsenosidimutans Str. YTB16.</title>
        <authorList>
            <person name="Wang Q."/>
        </authorList>
    </citation>
    <scope>NUCLEOTIDE SEQUENCE [LARGE SCALE GENOMIC DNA]</scope>
    <source>
        <strain evidence="2 3">YTB16</strain>
    </source>
</reference>
<keyword evidence="3" id="KW-1185">Reference proteome</keyword>
<keyword evidence="1" id="KW-1133">Transmembrane helix</keyword>
<organism evidence="2 3">
    <name type="scientific">Flavobacterium ginsenosidimutans</name>
    <dbReference type="NCBI Taxonomy" id="687844"/>
    <lineage>
        <taxon>Bacteria</taxon>
        <taxon>Pseudomonadati</taxon>
        <taxon>Bacteroidota</taxon>
        <taxon>Flavobacteriia</taxon>
        <taxon>Flavobacteriales</taxon>
        <taxon>Flavobacteriaceae</taxon>
        <taxon>Flavobacterium</taxon>
    </lineage>
</organism>
<feature type="transmembrane region" description="Helical" evidence="1">
    <location>
        <begin position="24"/>
        <end position="46"/>
    </location>
</feature>
<gene>
    <name evidence="2" type="ORF">V6624_11255</name>
</gene>
<evidence type="ECO:0000313" key="3">
    <source>
        <dbReference type="Proteomes" id="UP001447857"/>
    </source>
</evidence>
<proteinExistence type="predicted"/>
<dbReference type="RefSeq" id="WP_111287325.1">
    <property type="nucleotide sequence ID" value="NZ_CP147988.1"/>
</dbReference>
<keyword evidence="1" id="KW-0812">Transmembrane</keyword>
<evidence type="ECO:0008006" key="4">
    <source>
        <dbReference type="Google" id="ProtNLM"/>
    </source>
</evidence>
<protein>
    <recommendedName>
        <fullName evidence="4">SMODS-associated NUDIX domain-containing protein</fullName>
    </recommendedName>
</protein>
<name>A0ABZ2QCW4_9FLAO</name>
<evidence type="ECO:0000256" key="1">
    <source>
        <dbReference type="SAM" id="Phobius"/>
    </source>
</evidence>